<name>A0A7W4Z4C4_9GAMM</name>
<comment type="function">
    <text evidence="4 5">Required for flagellar hook formation. May act as a scaffolding protein.</text>
</comment>
<keyword evidence="8" id="KW-0966">Cell projection</keyword>
<proteinExistence type="inferred from homology"/>
<evidence type="ECO:0000256" key="2">
    <source>
        <dbReference type="ARBA" id="ARBA00016013"/>
    </source>
</evidence>
<evidence type="ECO:0000256" key="4">
    <source>
        <dbReference type="ARBA" id="ARBA00024746"/>
    </source>
</evidence>
<dbReference type="Proteomes" id="UP000537130">
    <property type="component" value="Unassembled WGS sequence"/>
</dbReference>
<dbReference type="Gene3D" id="2.60.40.4070">
    <property type="match status" value="1"/>
</dbReference>
<dbReference type="Pfam" id="PF13861">
    <property type="entry name" value="FLgD_tudor"/>
    <property type="match status" value="1"/>
</dbReference>
<accession>A0A7W4Z4C4</accession>
<protein>
    <recommendedName>
        <fullName evidence="2 5">Basal-body rod modification protein FlgD</fullName>
    </recommendedName>
</protein>
<comment type="similarity">
    <text evidence="1 5">Belongs to the FlgD family.</text>
</comment>
<sequence>MELRTISDIQALQGKNGNLGKENLGQNDFMKLMLAQMQNQDPFSPMDNAEFLGQMAQFSTVSGISEINTSMASLADSLKSSQMLNAASLVDKHALVASPTAAFDGATPVTGRVELPSSTSGVQVEVVGSNGEVVRRMSLGPQAAGAVDYAWDGRNSSGNAVPAGEYQLKVSYFSGNQQEALENHIHAQIMSVSLPSQGGSANVELKGLGQYQLSDVKSIS</sequence>
<evidence type="ECO:0000256" key="3">
    <source>
        <dbReference type="ARBA" id="ARBA00022795"/>
    </source>
</evidence>
<dbReference type="Gene3D" id="2.30.30.910">
    <property type="match status" value="1"/>
</dbReference>
<keyword evidence="9" id="KW-1185">Reference proteome</keyword>
<dbReference type="Pfam" id="PF13860">
    <property type="entry name" value="FlgD_ig"/>
    <property type="match status" value="1"/>
</dbReference>
<evidence type="ECO:0000256" key="5">
    <source>
        <dbReference type="RuleBase" id="RU362076"/>
    </source>
</evidence>
<keyword evidence="8" id="KW-0969">Cilium</keyword>
<evidence type="ECO:0000256" key="1">
    <source>
        <dbReference type="ARBA" id="ARBA00010577"/>
    </source>
</evidence>
<feature type="domain" description="FlgD/Vpr Ig-like" evidence="6">
    <location>
        <begin position="100"/>
        <end position="173"/>
    </location>
</feature>
<keyword evidence="3 5" id="KW-1005">Bacterial flagellum biogenesis</keyword>
<gene>
    <name evidence="8" type="ORF">FHR99_000620</name>
</gene>
<reference evidence="8 9" key="1">
    <citation type="submission" date="2020-08" db="EMBL/GenBank/DDBJ databases">
        <title>Genomic Encyclopedia of Type Strains, Phase III (KMG-III): the genomes of soil and plant-associated and newly described type strains.</title>
        <authorList>
            <person name="Whitman W."/>
        </authorList>
    </citation>
    <scope>NUCLEOTIDE SEQUENCE [LARGE SCALE GENOMIC DNA]</scope>
    <source>
        <strain evidence="8 9">CECT 8654</strain>
    </source>
</reference>
<comment type="caution">
    <text evidence="8">The sequence shown here is derived from an EMBL/GenBank/DDBJ whole genome shotgun (WGS) entry which is preliminary data.</text>
</comment>
<dbReference type="InterPro" id="IPR025965">
    <property type="entry name" value="FlgD/Vpr_Ig-like"/>
</dbReference>
<dbReference type="InterPro" id="IPR025963">
    <property type="entry name" value="FLgD_Tudor"/>
</dbReference>
<dbReference type="EMBL" id="JACHWY010000001">
    <property type="protein sequence ID" value="MBB3046384.1"/>
    <property type="molecule type" value="Genomic_DNA"/>
</dbReference>
<keyword evidence="8" id="KW-0282">Flagellum</keyword>
<dbReference type="InterPro" id="IPR005648">
    <property type="entry name" value="FlgD"/>
</dbReference>
<dbReference type="Pfam" id="PF03963">
    <property type="entry name" value="FlgD"/>
    <property type="match status" value="1"/>
</dbReference>
<organism evidence="8 9">
    <name type="scientific">Litorivivens lipolytica</name>
    <dbReference type="NCBI Taxonomy" id="1524264"/>
    <lineage>
        <taxon>Bacteria</taxon>
        <taxon>Pseudomonadati</taxon>
        <taxon>Pseudomonadota</taxon>
        <taxon>Gammaproteobacteria</taxon>
        <taxon>Litorivivens</taxon>
    </lineage>
</organism>
<dbReference type="AlphaFoldDB" id="A0A7W4Z4C4"/>
<evidence type="ECO:0000313" key="9">
    <source>
        <dbReference type="Proteomes" id="UP000537130"/>
    </source>
</evidence>
<dbReference type="GO" id="GO:0044781">
    <property type="term" value="P:bacterial-type flagellum organization"/>
    <property type="evidence" value="ECO:0007669"/>
    <property type="project" value="UniProtKB-UniRule"/>
</dbReference>
<dbReference type="RefSeq" id="WP_183409083.1">
    <property type="nucleotide sequence ID" value="NZ_JACHWY010000001.1"/>
</dbReference>
<evidence type="ECO:0000259" key="7">
    <source>
        <dbReference type="Pfam" id="PF13861"/>
    </source>
</evidence>
<feature type="domain" description="FlgD Tudor-like" evidence="7">
    <location>
        <begin position="81"/>
        <end position="217"/>
    </location>
</feature>
<evidence type="ECO:0000313" key="8">
    <source>
        <dbReference type="EMBL" id="MBB3046384.1"/>
    </source>
</evidence>
<evidence type="ECO:0000259" key="6">
    <source>
        <dbReference type="Pfam" id="PF13860"/>
    </source>
</evidence>